<sequence>MAYAGADDVRVRVEVSDPQDRRQTKLVPLAEYLEGWSRKGERPPILTSTDRVRKAQMATGVYKQRAEVADGAVDISSEKLVFARAELEQAERRHALELAQVREELEQARRQHALELTQVREEHVSECKGLRMRHASELTVMATELTRLEQALRVQTQRADDAWAWTRIERRRVQGHKAQ</sequence>
<evidence type="ECO:0000313" key="2">
    <source>
        <dbReference type="EMBL" id="CAD8600326.1"/>
    </source>
</evidence>
<feature type="coiled-coil region" evidence="1">
    <location>
        <begin position="73"/>
        <end position="122"/>
    </location>
</feature>
<organism evidence="2">
    <name type="scientific">Coccolithus braarudii</name>
    <dbReference type="NCBI Taxonomy" id="221442"/>
    <lineage>
        <taxon>Eukaryota</taxon>
        <taxon>Haptista</taxon>
        <taxon>Haptophyta</taxon>
        <taxon>Prymnesiophyceae</taxon>
        <taxon>Coccolithales</taxon>
        <taxon>Coccolithaceae</taxon>
        <taxon>Coccolithus</taxon>
    </lineage>
</organism>
<proteinExistence type="predicted"/>
<dbReference type="AlphaFoldDB" id="A0A7S0L491"/>
<evidence type="ECO:0000256" key="1">
    <source>
        <dbReference type="SAM" id="Coils"/>
    </source>
</evidence>
<dbReference type="EMBL" id="HBEY01007510">
    <property type="protein sequence ID" value="CAD8600326.1"/>
    <property type="molecule type" value="Transcribed_RNA"/>
</dbReference>
<reference evidence="2" key="1">
    <citation type="submission" date="2021-01" db="EMBL/GenBank/DDBJ databases">
        <authorList>
            <person name="Corre E."/>
            <person name="Pelletier E."/>
            <person name="Niang G."/>
            <person name="Scheremetjew M."/>
            <person name="Finn R."/>
            <person name="Kale V."/>
            <person name="Holt S."/>
            <person name="Cochrane G."/>
            <person name="Meng A."/>
            <person name="Brown T."/>
            <person name="Cohen L."/>
        </authorList>
    </citation>
    <scope>NUCLEOTIDE SEQUENCE</scope>
    <source>
        <strain evidence="2">PLY182g</strain>
    </source>
</reference>
<protein>
    <submittedName>
        <fullName evidence="2">Uncharacterized protein</fullName>
    </submittedName>
</protein>
<accession>A0A7S0L491</accession>
<keyword evidence="1" id="KW-0175">Coiled coil</keyword>
<name>A0A7S0L491_9EUKA</name>
<gene>
    <name evidence="2" type="ORF">CPEL01642_LOCUS3656</name>
</gene>